<keyword evidence="1" id="KW-0812">Transmembrane</keyword>
<comment type="caution">
    <text evidence="2">The sequence shown here is derived from an EMBL/GenBank/DDBJ whole genome shotgun (WGS) entry which is preliminary data.</text>
</comment>
<proteinExistence type="predicted"/>
<gene>
    <name evidence="2" type="ORF">S12H4_49925</name>
</gene>
<keyword evidence="1" id="KW-1133">Transmembrane helix</keyword>
<name>X1UT41_9ZZZZ</name>
<sequence>MRFRQLLNQWGWLDLVIGGILWGGFHIWYIQVGTINDPEEIIPVVWILGVATIFLLLGLYSIFGLAVSGGVKVSLVTTMVGMLLFSLGTILTSTGLTSAWLFE</sequence>
<dbReference type="EMBL" id="BARW01031378">
    <property type="protein sequence ID" value="GAJ03041.1"/>
    <property type="molecule type" value="Genomic_DNA"/>
</dbReference>
<evidence type="ECO:0000313" key="2">
    <source>
        <dbReference type="EMBL" id="GAJ03041.1"/>
    </source>
</evidence>
<accession>X1UT41</accession>
<feature type="transmembrane region" description="Helical" evidence="1">
    <location>
        <begin position="79"/>
        <end position="102"/>
    </location>
</feature>
<protein>
    <submittedName>
        <fullName evidence="2">Uncharacterized protein</fullName>
    </submittedName>
</protein>
<feature type="transmembrane region" description="Helical" evidence="1">
    <location>
        <begin position="12"/>
        <end position="32"/>
    </location>
</feature>
<organism evidence="2">
    <name type="scientific">marine sediment metagenome</name>
    <dbReference type="NCBI Taxonomy" id="412755"/>
    <lineage>
        <taxon>unclassified sequences</taxon>
        <taxon>metagenomes</taxon>
        <taxon>ecological metagenomes</taxon>
    </lineage>
</organism>
<feature type="transmembrane region" description="Helical" evidence="1">
    <location>
        <begin position="44"/>
        <end position="67"/>
    </location>
</feature>
<evidence type="ECO:0000256" key="1">
    <source>
        <dbReference type="SAM" id="Phobius"/>
    </source>
</evidence>
<reference evidence="2" key="1">
    <citation type="journal article" date="2014" name="Front. Microbiol.">
        <title>High frequency of phylogenetically diverse reductive dehalogenase-homologous genes in deep subseafloor sedimentary metagenomes.</title>
        <authorList>
            <person name="Kawai M."/>
            <person name="Futagami T."/>
            <person name="Toyoda A."/>
            <person name="Takaki Y."/>
            <person name="Nishi S."/>
            <person name="Hori S."/>
            <person name="Arai W."/>
            <person name="Tsubouchi T."/>
            <person name="Morono Y."/>
            <person name="Uchiyama I."/>
            <person name="Ito T."/>
            <person name="Fujiyama A."/>
            <person name="Inagaki F."/>
            <person name="Takami H."/>
        </authorList>
    </citation>
    <scope>NUCLEOTIDE SEQUENCE</scope>
    <source>
        <strain evidence="2">Expedition CK06-06</strain>
    </source>
</reference>
<keyword evidence="1" id="KW-0472">Membrane</keyword>
<dbReference type="AlphaFoldDB" id="X1UT41"/>